<dbReference type="STRING" id="658187.LDG_5070"/>
<reference evidence="1 2" key="1">
    <citation type="journal article" date="2011" name="BMC Genomics">
        <title>Insight into cross-talk between intra-amoebal pathogens.</title>
        <authorList>
            <person name="Gimenez G."/>
            <person name="Bertelli C."/>
            <person name="Moliner C."/>
            <person name="Robert C."/>
            <person name="Raoult D."/>
            <person name="Fournier P.E."/>
            <person name="Greub G."/>
        </authorList>
    </citation>
    <scope>NUCLEOTIDE SEQUENCE [LARGE SCALE GENOMIC DNA]</scope>
    <source>
        <strain evidence="1 2">LLAP12</strain>
    </source>
</reference>
<proteinExistence type="predicted"/>
<organism evidence="1 2">
    <name type="scientific">Legionella drancourtii LLAP12</name>
    <dbReference type="NCBI Taxonomy" id="658187"/>
    <lineage>
        <taxon>Bacteria</taxon>
        <taxon>Pseudomonadati</taxon>
        <taxon>Pseudomonadota</taxon>
        <taxon>Gammaproteobacteria</taxon>
        <taxon>Legionellales</taxon>
        <taxon>Legionellaceae</taxon>
        <taxon>Legionella</taxon>
    </lineage>
</organism>
<evidence type="ECO:0000313" key="2">
    <source>
        <dbReference type="Proteomes" id="UP000002770"/>
    </source>
</evidence>
<accession>G9EIR4</accession>
<keyword evidence="2" id="KW-1185">Reference proteome</keyword>
<dbReference type="EMBL" id="JH413793">
    <property type="protein sequence ID" value="EHL32832.1"/>
    <property type="molecule type" value="Genomic_DNA"/>
</dbReference>
<gene>
    <name evidence="1" type="ORF">LDG_5070</name>
</gene>
<sequence>MHQKNRQKAAFAIPDGLNNEPVPKILFAVLWADLSAILNNISN</sequence>
<name>G9EIR4_9GAMM</name>
<dbReference type="Proteomes" id="UP000002770">
    <property type="component" value="Unassembled WGS sequence"/>
</dbReference>
<dbReference type="InParanoid" id="G9EIR4"/>
<evidence type="ECO:0000313" key="1">
    <source>
        <dbReference type="EMBL" id="EHL32832.1"/>
    </source>
</evidence>
<protein>
    <submittedName>
        <fullName evidence="1">Uncharacterized protein</fullName>
    </submittedName>
</protein>
<dbReference type="AlphaFoldDB" id="G9EIR4"/>
<dbReference type="HOGENOM" id="CLU_3235419_0_0_6"/>